<feature type="region of interest" description="Disordered" evidence="1">
    <location>
        <begin position="1"/>
        <end position="34"/>
    </location>
</feature>
<accession>A0ABP7DEQ7</accession>
<proteinExistence type="predicted"/>
<gene>
    <name evidence="2" type="ORF">GCM10022399_21490</name>
</gene>
<protein>
    <submittedName>
        <fullName evidence="2">Uncharacterized protein</fullName>
    </submittedName>
</protein>
<dbReference type="EMBL" id="BAABDC010000003">
    <property type="protein sequence ID" value="GAA3704613.1"/>
    <property type="molecule type" value="Genomic_DNA"/>
</dbReference>
<evidence type="ECO:0000313" key="2">
    <source>
        <dbReference type="EMBL" id="GAA3704613.1"/>
    </source>
</evidence>
<comment type="caution">
    <text evidence="2">The sequence shown here is derived from an EMBL/GenBank/DDBJ whole genome shotgun (WGS) entry which is preliminary data.</text>
</comment>
<evidence type="ECO:0000256" key="1">
    <source>
        <dbReference type="SAM" id="MobiDB-lite"/>
    </source>
</evidence>
<name>A0ABP7DEQ7_9MICO</name>
<feature type="compositionally biased region" description="Acidic residues" evidence="1">
    <location>
        <begin position="1"/>
        <end position="11"/>
    </location>
</feature>
<evidence type="ECO:0000313" key="3">
    <source>
        <dbReference type="Proteomes" id="UP001501468"/>
    </source>
</evidence>
<reference evidence="3" key="1">
    <citation type="journal article" date="2019" name="Int. J. Syst. Evol. Microbiol.">
        <title>The Global Catalogue of Microorganisms (GCM) 10K type strain sequencing project: providing services to taxonomists for standard genome sequencing and annotation.</title>
        <authorList>
            <consortium name="The Broad Institute Genomics Platform"/>
            <consortium name="The Broad Institute Genome Sequencing Center for Infectious Disease"/>
            <person name="Wu L."/>
            <person name="Ma J."/>
        </authorList>
    </citation>
    <scope>NUCLEOTIDE SEQUENCE [LARGE SCALE GENOMIC DNA]</scope>
    <source>
        <strain evidence="3">JCM 17125</strain>
    </source>
</reference>
<keyword evidence="3" id="KW-1185">Reference proteome</keyword>
<dbReference type="Proteomes" id="UP001501468">
    <property type="component" value="Unassembled WGS sequence"/>
</dbReference>
<sequence length="154" mass="16541">MLDAMDDDTTHDDETRTGIEAPADDAFTDHFTSPIYDDPAGEFAPFGTDEGADLLADWAARSDELGPTSTVRDLLADGFDDPSDVDGMLAELDDEDGVDTATTVVGAGFTLLRLTGQIDDEGRAAVLRALAALESFYGEQPELSRMRDDLESFV</sequence>
<organism evidence="2 3">
    <name type="scientific">Terrabacter ginsenosidimutans</name>
    <dbReference type="NCBI Taxonomy" id="490575"/>
    <lineage>
        <taxon>Bacteria</taxon>
        <taxon>Bacillati</taxon>
        <taxon>Actinomycetota</taxon>
        <taxon>Actinomycetes</taxon>
        <taxon>Micrococcales</taxon>
        <taxon>Intrasporangiaceae</taxon>
        <taxon>Terrabacter</taxon>
    </lineage>
</organism>